<evidence type="ECO:0000313" key="2">
    <source>
        <dbReference type="Proteomes" id="UP001148838"/>
    </source>
</evidence>
<dbReference type="Proteomes" id="UP001148838">
    <property type="component" value="Unassembled WGS sequence"/>
</dbReference>
<evidence type="ECO:0000313" key="1">
    <source>
        <dbReference type="EMBL" id="KAJ4446510.1"/>
    </source>
</evidence>
<organism evidence="1 2">
    <name type="scientific">Periplaneta americana</name>
    <name type="common">American cockroach</name>
    <name type="synonym">Blatta americana</name>
    <dbReference type="NCBI Taxonomy" id="6978"/>
    <lineage>
        <taxon>Eukaryota</taxon>
        <taxon>Metazoa</taxon>
        <taxon>Ecdysozoa</taxon>
        <taxon>Arthropoda</taxon>
        <taxon>Hexapoda</taxon>
        <taxon>Insecta</taxon>
        <taxon>Pterygota</taxon>
        <taxon>Neoptera</taxon>
        <taxon>Polyneoptera</taxon>
        <taxon>Dictyoptera</taxon>
        <taxon>Blattodea</taxon>
        <taxon>Blattoidea</taxon>
        <taxon>Blattidae</taxon>
        <taxon>Blattinae</taxon>
        <taxon>Periplaneta</taxon>
    </lineage>
</organism>
<reference evidence="1 2" key="1">
    <citation type="journal article" date="2022" name="Allergy">
        <title>Genome assembly and annotation of Periplaneta americana reveal a comprehensive cockroach allergen profile.</title>
        <authorList>
            <person name="Wang L."/>
            <person name="Xiong Q."/>
            <person name="Saelim N."/>
            <person name="Wang L."/>
            <person name="Nong W."/>
            <person name="Wan A.T."/>
            <person name="Shi M."/>
            <person name="Liu X."/>
            <person name="Cao Q."/>
            <person name="Hui J.H.L."/>
            <person name="Sookrung N."/>
            <person name="Leung T.F."/>
            <person name="Tungtrongchitr A."/>
            <person name="Tsui S.K.W."/>
        </authorList>
    </citation>
    <scope>NUCLEOTIDE SEQUENCE [LARGE SCALE GENOMIC DNA]</scope>
    <source>
        <strain evidence="1">PWHHKU_190912</strain>
    </source>
</reference>
<sequence length="71" mass="8165">MTLVGEFQKKQAGTEASVAQLSLGQSVKVKPKQKWIPMNERIRNIVLDYNQYKEDKKTLDYLRSIGHNVCV</sequence>
<protein>
    <submittedName>
        <fullName evidence="1">Uncharacterized protein</fullName>
    </submittedName>
</protein>
<proteinExistence type="predicted"/>
<keyword evidence="2" id="KW-1185">Reference proteome</keyword>
<name>A0ABQ8TL14_PERAM</name>
<accession>A0ABQ8TL14</accession>
<dbReference type="EMBL" id="JAJSOF020000009">
    <property type="protein sequence ID" value="KAJ4446510.1"/>
    <property type="molecule type" value="Genomic_DNA"/>
</dbReference>
<comment type="caution">
    <text evidence="1">The sequence shown here is derived from an EMBL/GenBank/DDBJ whole genome shotgun (WGS) entry which is preliminary data.</text>
</comment>
<gene>
    <name evidence="1" type="ORF">ANN_13206</name>
</gene>